<feature type="region of interest" description="Disordered" evidence="1">
    <location>
        <begin position="333"/>
        <end position="370"/>
    </location>
</feature>
<feature type="compositionally biased region" description="Acidic residues" evidence="1">
    <location>
        <begin position="341"/>
        <end position="360"/>
    </location>
</feature>
<protein>
    <submittedName>
        <fullName evidence="2">Uncharacterized protein</fullName>
    </submittedName>
</protein>
<name>A0A5J4W463_9EUKA</name>
<dbReference type="EMBL" id="SNRW01003514">
    <property type="protein sequence ID" value="KAA6389628.1"/>
    <property type="molecule type" value="Genomic_DNA"/>
</dbReference>
<evidence type="ECO:0000313" key="3">
    <source>
        <dbReference type="Proteomes" id="UP000324800"/>
    </source>
</evidence>
<feature type="compositionally biased region" description="Basic and acidic residues" evidence="1">
    <location>
        <begin position="24"/>
        <end position="38"/>
    </location>
</feature>
<dbReference type="AlphaFoldDB" id="A0A5J4W463"/>
<evidence type="ECO:0000313" key="2">
    <source>
        <dbReference type="EMBL" id="KAA6389628.1"/>
    </source>
</evidence>
<comment type="caution">
    <text evidence="2">The sequence shown here is derived from an EMBL/GenBank/DDBJ whole genome shotgun (WGS) entry which is preliminary data.</text>
</comment>
<sequence length="399" mass="47862">MKESDVFGSGQLDLETQKIIMQEEQEKQKEEEKEKEKAQRELIISQNELLINLSPTQRHIVSYNEKLKAIKKNEMNKTDVKEVNSYLEFTRSANYRKKLNKENDFKVDGRSFEDENEEDDQLLEDIVSDEDDIDEKMLTNTERKQLQQKRDDHQMKVAKMKEKKLEKQKRDYLTRQTMEWIANTSLMRGQPKDPWEKEQEMIKNRKRIIKSRNKSKSRSQSPDKDQCEEEKSSPEMKERQLNTEQNKVIQKEQDFLNLTNKGFNKLVEFVGRVTLGPNVLTSINETEEEKETREHEEEKRLAIQKEYEFERQRKYREEQKMMKRLRLKQMMIKESNQNITSDDDIDDDEFDDSDDDDIDEEKITQKGSQASKSFSMLVFDDYYAEQQKTKKQKKKQSLK</sequence>
<feature type="region of interest" description="Disordered" evidence="1">
    <location>
        <begin position="206"/>
        <end position="242"/>
    </location>
</feature>
<organism evidence="2 3">
    <name type="scientific">Streblomastix strix</name>
    <dbReference type="NCBI Taxonomy" id="222440"/>
    <lineage>
        <taxon>Eukaryota</taxon>
        <taxon>Metamonada</taxon>
        <taxon>Preaxostyla</taxon>
        <taxon>Oxymonadida</taxon>
        <taxon>Streblomastigidae</taxon>
        <taxon>Streblomastix</taxon>
    </lineage>
</organism>
<proteinExistence type="predicted"/>
<reference evidence="2 3" key="1">
    <citation type="submission" date="2019-03" db="EMBL/GenBank/DDBJ databases">
        <title>Single cell metagenomics reveals metabolic interactions within the superorganism composed of flagellate Streblomastix strix and complex community of Bacteroidetes bacteria on its surface.</title>
        <authorList>
            <person name="Treitli S.C."/>
            <person name="Kolisko M."/>
            <person name="Husnik F."/>
            <person name="Keeling P."/>
            <person name="Hampl V."/>
        </authorList>
    </citation>
    <scope>NUCLEOTIDE SEQUENCE [LARGE SCALE GENOMIC DNA]</scope>
    <source>
        <strain evidence="2">ST1C</strain>
    </source>
</reference>
<feature type="region of interest" description="Disordered" evidence="1">
    <location>
        <begin position="1"/>
        <end position="38"/>
    </location>
</feature>
<feature type="compositionally biased region" description="Basic residues" evidence="1">
    <location>
        <begin position="206"/>
        <end position="217"/>
    </location>
</feature>
<feature type="compositionally biased region" description="Basic and acidic residues" evidence="1">
    <location>
        <begin position="221"/>
        <end position="241"/>
    </location>
</feature>
<evidence type="ECO:0000256" key="1">
    <source>
        <dbReference type="SAM" id="MobiDB-lite"/>
    </source>
</evidence>
<gene>
    <name evidence="2" type="ORF">EZS28_014845</name>
</gene>
<dbReference type="Proteomes" id="UP000324800">
    <property type="component" value="Unassembled WGS sequence"/>
</dbReference>
<accession>A0A5J4W463</accession>